<feature type="domain" description="M23ase beta-sheet core" evidence="2">
    <location>
        <begin position="59"/>
        <end position="152"/>
    </location>
</feature>
<sequence length="173" mass="19257">MYNIRCPVYCSPIIWVFLLLFISLNTVGQSLDFSLPLEKMRVTSPYGFRVHPIKLKPFHHNGVDLAARDSPIFNIISGNVVNAGESPTLGKFLVIESGDDIQVIYGHLSRLLVQKGECLPPGHLLGVSGRTGLATGEHLHLSVKIRGQFIDPILFLKKLNEFSLNPLNEQKNE</sequence>
<evidence type="ECO:0000259" key="2">
    <source>
        <dbReference type="Pfam" id="PF01551"/>
    </source>
</evidence>
<dbReference type="EMBL" id="UAUU01000011">
    <property type="protein sequence ID" value="SPZ92132.1"/>
    <property type="molecule type" value="Genomic_DNA"/>
</dbReference>
<dbReference type="InterPro" id="IPR011055">
    <property type="entry name" value="Dup_hybrid_motif"/>
</dbReference>
<gene>
    <name evidence="3" type="primary">spoIIQ</name>
    <name evidence="3" type="ORF">NCTC11343_04186</name>
</gene>
<dbReference type="Pfam" id="PF01551">
    <property type="entry name" value="Peptidase_M23"/>
    <property type="match status" value="1"/>
</dbReference>
<dbReference type="InterPro" id="IPR050570">
    <property type="entry name" value="Cell_wall_metabolism_enzyme"/>
</dbReference>
<dbReference type="PANTHER" id="PTHR21666">
    <property type="entry name" value="PEPTIDASE-RELATED"/>
    <property type="match status" value="1"/>
</dbReference>
<feature type="transmembrane region" description="Helical" evidence="1">
    <location>
        <begin position="12"/>
        <end position="31"/>
    </location>
</feature>
<name>A0A2X2JCV9_SPHMU</name>
<reference evidence="3 4" key="1">
    <citation type="submission" date="2018-06" db="EMBL/GenBank/DDBJ databases">
        <authorList>
            <consortium name="Pathogen Informatics"/>
            <person name="Doyle S."/>
        </authorList>
    </citation>
    <scope>NUCLEOTIDE SEQUENCE [LARGE SCALE GENOMIC DNA]</scope>
    <source>
        <strain evidence="3 4">NCTC11343</strain>
    </source>
</reference>
<organism evidence="3 4">
    <name type="scientific">Sphingobacterium multivorum</name>
    <dbReference type="NCBI Taxonomy" id="28454"/>
    <lineage>
        <taxon>Bacteria</taxon>
        <taxon>Pseudomonadati</taxon>
        <taxon>Bacteroidota</taxon>
        <taxon>Sphingobacteriia</taxon>
        <taxon>Sphingobacteriales</taxon>
        <taxon>Sphingobacteriaceae</taxon>
        <taxon>Sphingobacterium</taxon>
    </lineage>
</organism>
<dbReference type="GO" id="GO:0004222">
    <property type="term" value="F:metalloendopeptidase activity"/>
    <property type="evidence" value="ECO:0007669"/>
    <property type="project" value="TreeGrafter"/>
</dbReference>
<evidence type="ECO:0000313" key="4">
    <source>
        <dbReference type="Proteomes" id="UP000251241"/>
    </source>
</evidence>
<dbReference type="AlphaFoldDB" id="A0A2X2JCV9"/>
<keyword evidence="1" id="KW-0812">Transmembrane</keyword>
<dbReference type="CDD" id="cd12797">
    <property type="entry name" value="M23_peptidase"/>
    <property type="match status" value="1"/>
</dbReference>
<dbReference type="InterPro" id="IPR016047">
    <property type="entry name" value="M23ase_b-sheet_dom"/>
</dbReference>
<proteinExistence type="predicted"/>
<accession>A0A2X2JCV9</accession>
<dbReference type="Gene3D" id="2.70.70.10">
    <property type="entry name" value="Glucose Permease (Domain IIA)"/>
    <property type="match status" value="1"/>
</dbReference>
<keyword evidence="1" id="KW-0472">Membrane</keyword>
<evidence type="ECO:0000313" key="3">
    <source>
        <dbReference type="EMBL" id="SPZ92132.1"/>
    </source>
</evidence>
<keyword evidence="1" id="KW-1133">Transmembrane helix</keyword>
<protein>
    <submittedName>
        <fullName evidence="3">Stage II sporulation protein Q</fullName>
    </submittedName>
</protein>
<dbReference type="SUPFAM" id="SSF51261">
    <property type="entry name" value="Duplicated hybrid motif"/>
    <property type="match status" value="1"/>
</dbReference>
<dbReference type="Proteomes" id="UP000251241">
    <property type="component" value="Unassembled WGS sequence"/>
</dbReference>
<evidence type="ECO:0000256" key="1">
    <source>
        <dbReference type="SAM" id="Phobius"/>
    </source>
</evidence>
<dbReference type="PANTHER" id="PTHR21666:SF270">
    <property type="entry name" value="MUREIN HYDROLASE ACTIVATOR ENVC"/>
    <property type="match status" value="1"/>
</dbReference>